<dbReference type="AlphaFoldDB" id="A0A8H5GUT9"/>
<proteinExistence type="predicted"/>
<evidence type="ECO:0000313" key="3">
    <source>
        <dbReference type="Proteomes" id="UP000559256"/>
    </source>
</evidence>
<dbReference type="EMBL" id="JAACJM010000009">
    <property type="protein sequence ID" value="KAF5371235.1"/>
    <property type="molecule type" value="Genomic_DNA"/>
</dbReference>
<sequence length="348" mass="38561">MTYEDGWQTLPTIPTADLHRDWQISGTNSTLSSGLDPTAVTRAIIVTGGKARDTWSYWIDFRNILSYAASSDPSIDDSTISILGPVFFSDVDITAGAAKSTNQLYWSKTGWFEGTYAEGDAENDKISSFQVIDEMVEHYTDRKVYPNLKTVIFASHSAGAQFVQRYAAMRIPTKDDDMLHFIAANSGSFLWLVEDRPVAADVTCTDVDRYKYGLTTGFPGYSTGDTNKIGREGIVERFRGRNVHYAQGTADEQAGDSSCQANTQGPTHLARGENFIDMLNANGGMPANHTMDWIAGAAHDNPPMYNSTALRTRLFKDATIASSGTRPARRKREPVPRLRYLRKTHELD</sequence>
<dbReference type="Gene3D" id="3.40.50.1820">
    <property type="entry name" value="alpha/beta hydrolase"/>
    <property type="match status" value="1"/>
</dbReference>
<protein>
    <submittedName>
        <fullName evidence="2">Uncharacterized protein</fullName>
    </submittedName>
</protein>
<feature type="region of interest" description="Disordered" evidence="1">
    <location>
        <begin position="320"/>
        <end position="348"/>
    </location>
</feature>
<gene>
    <name evidence="2" type="ORF">D9758_004290</name>
</gene>
<evidence type="ECO:0000313" key="2">
    <source>
        <dbReference type="EMBL" id="KAF5371235.1"/>
    </source>
</evidence>
<evidence type="ECO:0000256" key="1">
    <source>
        <dbReference type="SAM" id="MobiDB-lite"/>
    </source>
</evidence>
<comment type="caution">
    <text evidence="2">The sequence shown here is derived from an EMBL/GenBank/DDBJ whole genome shotgun (WGS) entry which is preliminary data.</text>
</comment>
<dbReference type="SUPFAM" id="SSF53474">
    <property type="entry name" value="alpha/beta-Hydrolases"/>
    <property type="match status" value="1"/>
</dbReference>
<reference evidence="2 3" key="1">
    <citation type="journal article" date="2020" name="ISME J.">
        <title>Uncovering the hidden diversity of litter-decomposition mechanisms in mushroom-forming fungi.</title>
        <authorList>
            <person name="Floudas D."/>
            <person name="Bentzer J."/>
            <person name="Ahren D."/>
            <person name="Johansson T."/>
            <person name="Persson P."/>
            <person name="Tunlid A."/>
        </authorList>
    </citation>
    <scope>NUCLEOTIDE SEQUENCE [LARGE SCALE GENOMIC DNA]</scope>
    <source>
        <strain evidence="2 3">CBS 291.85</strain>
    </source>
</reference>
<keyword evidence="3" id="KW-1185">Reference proteome</keyword>
<dbReference type="PANTHER" id="PTHR35560">
    <property type="entry name" value="BLL0132 PROTEIN"/>
    <property type="match status" value="1"/>
</dbReference>
<dbReference type="InterPro" id="IPR029058">
    <property type="entry name" value="AB_hydrolase_fold"/>
</dbReference>
<dbReference type="Proteomes" id="UP000559256">
    <property type="component" value="Unassembled WGS sequence"/>
</dbReference>
<accession>A0A8H5GUT9</accession>
<dbReference type="OrthoDB" id="5985073at2759"/>
<dbReference type="PANTHER" id="PTHR35560:SF3">
    <property type="entry name" value="PEPTIDASE S9 PROLYL OLIGOPEPTIDASE CATALYTIC DOMAIN-CONTAINING PROTEIN"/>
    <property type="match status" value="1"/>
</dbReference>
<organism evidence="2 3">
    <name type="scientific">Tetrapyrgos nigripes</name>
    <dbReference type="NCBI Taxonomy" id="182062"/>
    <lineage>
        <taxon>Eukaryota</taxon>
        <taxon>Fungi</taxon>
        <taxon>Dikarya</taxon>
        <taxon>Basidiomycota</taxon>
        <taxon>Agaricomycotina</taxon>
        <taxon>Agaricomycetes</taxon>
        <taxon>Agaricomycetidae</taxon>
        <taxon>Agaricales</taxon>
        <taxon>Marasmiineae</taxon>
        <taxon>Marasmiaceae</taxon>
        <taxon>Tetrapyrgos</taxon>
    </lineage>
</organism>
<name>A0A8H5GUT9_9AGAR</name>